<reference evidence="10 11" key="2">
    <citation type="submission" date="2018-12" db="EMBL/GenBank/DDBJ databases">
        <title>Rhizobacter gummiphilus sp. nov., a rubber-degrading bacterium isolated from the soil of a botanical garden in Japan.</title>
        <authorList>
            <person name="Shunsuke S.S."/>
        </authorList>
    </citation>
    <scope>NUCLEOTIDE SEQUENCE [LARGE SCALE GENOMIC DNA]</scope>
    <source>
        <strain evidence="10 11">S-16</strain>
    </source>
</reference>
<keyword evidence="6" id="KW-0653">Protein transport</keyword>
<dbReference type="GO" id="GO:0030254">
    <property type="term" value="P:protein secretion by the type III secretion system"/>
    <property type="evidence" value="ECO:0007669"/>
    <property type="project" value="InterPro"/>
</dbReference>
<dbReference type="Gene3D" id="3.40.50.12240">
    <property type="match status" value="1"/>
</dbReference>
<keyword evidence="7" id="KW-1278">Translocase</keyword>
<dbReference type="GO" id="GO:0016887">
    <property type="term" value="F:ATP hydrolysis activity"/>
    <property type="evidence" value="ECO:0007669"/>
    <property type="project" value="InterPro"/>
</dbReference>
<dbReference type="PANTHER" id="PTHR15184:SF9">
    <property type="entry name" value="SPI-1 TYPE 3 SECRETION SYSTEM ATPASE"/>
    <property type="match status" value="1"/>
</dbReference>
<dbReference type="PANTHER" id="PTHR15184">
    <property type="entry name" value="ATP SYNTHASE"/>
    <property type="match status" value="1"/>
</dbReference>
<keyword evidence="11" id="KW-1185">Reference proteome</keyword>
<dbReference type="Proteomes" id="UP000267464">
    <property type="component" value="Unassembled WGS sequence"/>
</dbReference>
<dbReference type="EMBL" id="QUSW01000001">
    <property type="protein sequence ID" value="RQP26665.1"/>
    <property type="molecule type" value="Genomic_DNA"/>
</dbReference>
<dbReference type="GO" id="GO:0005524">
    <property type="term" value="F:ATP binding"/>
    <property type="evidence" value="ECO:0007669"/>
    <property type="project" value="UniProtKB-KW"/>
</dbReference>
<evidence type="ECO:0000313" key="10">
    <source>
        <dbReference type="EMBL" id="RQP26665.1"/>
    </source>
</evidence>
<dbReference type="SMART" id="SM00382">
    <property type="entry name" value="AAA"/>
    <property type="match status" value="1"/>
</dbReference>
<dbReference type="CDD" id="cd01136">
    <property type="entry name" value="ATPase_flagellum-secretory_path_III"/>
    <property type="match status" value="1"/>
</dbReference>
<dbReference type="GO" id="GO:0046933">
    <property type="term" value="F:proton-transporting ATP synthase activity, rotational mechanism"/>
    <property type="evidence" value="ECO:0007669"/>
    <property type="project" value="TreeGrafter"/>
</dbReference>
<dbReference type="Pfam" id="PF18269">
    <property type="entry name" value="T3SS_ATPase_C"/>
    <property type="match status" value="1"/>
</dbReference>
<evidence type="ECO:0000256" key="1">
    <source>
        <dbReference type="ARBA" id="ARBA00004496"/>
    </source>
</evidence>
<dbReference type="FunFam" id="3.40.50.12240:FF:000002">
    <property type="entry name" value="Flagellum-specific ATP synthase FliI"/>
    <property type="match status" value="1"/>
</dbReference>
<dbReference type="RefSeq" id="WP_124539357.1">
    <property type="nucleotide sequence ID" value="NZ_QUSW01000001.1"/>
</dbReference>
<keyword evidence="2" id="KW-0813">Transport</keyword>
<evidence type="ECO:0000256" key="3">
    <source>
        <dbReference type="ARBA" id="ARBA00022490"/>
    </source>
</evidence>
<feature type="domain" description="AAA+ ATPase" evidence="9">
    <location>
        <begin position="154"/>
        <end position="336"/>
    </location>
</feature>
<gene>
    <name evidence="10" type="ORF">DZC73_06620</name>
</gene>
<dbReference type="GO" id="GO:0005737">
    <property type="term" value="C:cytoplasm"/>
    <property type="evidence" value="ECO:0007669"/>
    <property type="project" value="UniProtKB-SubCell"/>
</dbReference>
<dbReference type="SUPFAM" id="SSF52540">
    <property type="entry name" value="P-loop containing nucleoside triphosphate hydrolases"/>
    <property type="match status" value="1"/>
</dbReference>
<keyword evidence="5" id="KW-0067">ATP-binding</keyword>
<evidence type="ECO:0000256" key="2">
    <source>
        <dbReference type="ARBA" id="ARBA00022448"/>
    </source>
</evidence>
<dbReference type="InterPro" id="IPR040627">
    <property type="entry name" value="T3SS_ATPase_C"/>
</dbReference>
<keyword evidence="3" id="KW-0963">Cytoplasm</keyword>
<protein>
    <submittedName>
        <fullName evidence="10">FliI/YscN family ATPase</fullName>
    </submittedName>
</protein>
<dbReference type="InterPro" id="IPR027417">
    <property type="entry name" value="P-loop_NTPase"/>
</dbReference>
<evidence type="ECO:0000313" key="11">
    <source>
        <dbReference type="Proteomes" id="UP000267464"/>
    </source>
</evidence>
<dbReference type="GO" id="GO:0008564">
    <property type="term" value="F:protein-exporting ATPase activity"/>
    <property type="evidence" value="ECO:0007669"/>
    <property type="project" value="UniProtKB-EC"/>
</dbReference>
<evidence type="ECO:0000259" key="9">
    <source>
        <dbReference type="SMART" id="SM00382"/>
    </source>
</evidence>
<dbReference type="AlphaFoldDB" id="A0A3N7K732"/>
<evidence type="ECO:0000256" key="8">
    <source>
        <dbReference type="ARBA" id="ARBA00034006"/>
    </source>
</evidence>
<evidence type="ECO:0000256" key="7">
    <source>
        <dbReference type="ARBA" id="ARBA00022967"/>
    </source>
</evidence>
<comment type="subcellular location">
    <subcellularLocation>
        <location evidence="1">Cytoplasm</location>
    </subcellularLocation>
</comment>
<dbReference type="InterPro" id="IPR003593">
    <property type="entry name" value="AAA+_ATPase"/>
</dbReference>
<evidence type="ECO:0000256" key="5">
    <source>
        <dbReference type="ARBA" id="ARBA00022840"/>
    </source>
</evidence>
<comment type="catalytic activity">
    <reaction evidence="8">
        <text>ATP + H2O + cellular proteinSide 1 = ADP + phosphate + cellular proteinSide 2.</text>
        <dbReference type="EC" id="7.4.2.8"/>
    </reaction>
</comment>
<sequence>MNHLADIARHTPLTRWTGEVIGVRSATVEASPLPVRLGDVCTIRRPGGRESVDAEVIGLSPGKVILMPCGPSLGIGLGDEVVHGTNSSRVAVSDAVIGRVLDAHGKPLDEGHELLAGTPMPLRPQPLNPMSRPAIERQLGTGVRAIDAFLPIGCGQRVGIFAGSGVGKSTLLGMLARSVQSDVNVVALIGERGREVREFLLHHLGPEGLARSVVVAATSDQPAVVRARAALTATAMAEYFRDQGKNVFLMMDSVTRFAMARREIELAAGQPPTARGYTPGVFAEIPALCERAGTAASGGSITAVYTVLVEGDDHNEPIADTLRATLDGHIVLTRELAHEGHYPAIDIMQSVSRLASALLADVDLRAQDGARRSMTVFRRYREMIEMGLYKRGSNLEVDAAQDAVARINEFLKQSTGESAALADTRQALRELVATKA</sequence>
<dbReference type="InterPro" id="IPR050053">
    <property type="entry name" value="ATPase_alpha/beta_chains"/>
</dbReference>
<dbReference type="Pfam" id="PF00006">
    <property type="entry name" value="ATP-synt_ab"/>
    <property type="match status" value="1"/>
</dbReference>
<comment type="caution">
    <text evidence="10">The sequence shown here is derived from an EMBL/GenBank/DDBJ whole genome shotgun (WGS) entry which is preliminary data.</text>
</comment>
<keyword evidence="4" id="KW-0547">Nucleotide-binding</keyword>
<dbReference type="GO" id="GO:0030257">
    <property type="term" value="C:type III protein secretion system complex"/>
    <property type="evidence" value="ECO:0007669"/>
    <property type="project" value="InterPro"/>
</dbReference>
<name>A0A3N7K732_9BURK</name>
<reference evidence="10 11" key="1">
    <citation type="submission" date="2018-08" db="EMBL/GenBank/DDBJ databases">
        <authorList>
            <person name="Khan S.A."/>
            <person name="Jeon C.O."/>
            <person name="Chun B.H."/>
            <person name="Jeong S.E."/>
        </authorList>
    </citation>
    <scope>NUCLEOTIDE SEQUENCE [LARGE SCALE GENOMIC DNA]</scope>
    <source>
        <strain evidence="10 11">S-16</strain>
    </source>
</reference>
<evidence type="ECO:0000256" key="6">
    <source>
        <dbReference type="ARBA" id="ARBA00022927"/>
    </source>
</evidence>
<dbReference type="InterPro" id="IPR000194">
    <property type="entry name" value="ATPase_F1/V1/A1_a/bsu_nucl-bd"/>
</dbReference>
<evidence type="ECO:0000256" key="4">
    <source>
        <dbReference type="ARBA" id="ARBA00022741"/>
    </source>
</evidence>
<dbReference type="PROSITE" id="PS00152">
    <property type="entry name" value="ATPASE_ALPHA_BETA"/>
    <property type="match status" value="1"/>
</dbReference>
<organism evidence="10 11">
    <name type="scientific">Piscinibacter terrae</name>
    <dbReference type="NCBI Taxonomy" id="2496871"/>
    <lineage>
        <taxon>Bacteria</taxon>
        <taxon>Pseudomonadati</taxon>
        <taxon>Pseudomonadota</taxon>
        <taxon>Betaproteobacteria</taxon>
        <taxon>Burkholderiales</taxon>
        <taxon>Sphaerotilaceae</taxon>
        <taxon>Piscinibacter</taxon>
    </lineage>
</organism>
<dbReference type="InterPro" id="IPR005714">
    <property type="entry name" value="ATPase_T3SS_FliI/YscN"/>
</dbReference>
<proteinExistence type="predicted"/>
<dbReference type="OrthoDB" id="9803053at2"/>
<dbReference type="NCBIfam" id="TIGR01026">
    <property type="entry name" value="fliI_yscN"/>
    <property type="match status" value="1"/>
</dbReference>
<accession>A0A3N7K732</accession>
<dbReference type="InterPro" id="IPR020003">
    <property type="entry name" value="ATPase_a/bsu_AS"/>
</dbReference>